<dbReference type="AlphaFoldDB" id="A0A4C2E6V8"/>
<accession>A0A4C2E6V8</accession>
<dbReference type="PANTHER" id="PTHR36427">
    <property type="entry name" value="54S RIBOSOMAL PROTEIN L1, MITOCHONDRIAL"/>
    <property type="match status" value="1"/>
</dbReference>
<dbReference type="CDD" id="cd00403">
    <property type="entry name" value="Ribosomal_L1"/>
    <property type="match status" value="1"/>
</dbReference>
<dbReference type="Gene3D" id="3.30.190.20">
    <property type="match status" value="1"/>
</dbReference>
<keyword evidence="2 4" id="KW-0689">Ribosomal protein</keyword>
<proteinExistence type="inferred from homology"/>
<evidence type="ECO:0000256" key="3">
    <source>
        <dbReference type="ARBA" id="ARBA00023274"/>
    </source>
</evidence>
<dbReference type="PIRSF" id="PIRSF002155">
    <property type="entry name" value="Ribosomal_L1"/>
    <property type="match status" value="1"/>
</dbReference>
<evidence type="ECO:0000313" key="4">
    <source>
        <dbReference type="EMBL" id="GCE99974.1"/>
    </source>
</evidence>
<dbReference type="SUPFAM" id="SSF56808">
    <property type="entry name" value="Ribosomal protein L1"/>
    <property type="match status" value="1"/>
</dbReference>
<dbReference type="GO" id="GO:0003723">
    <property type="term" value="F:RNA binding"/>
    <property type="evidence" value="ECO:0007669"/>
    <property type="project" value="InterPro"/>
</dbReference>
<dbReference type="InterPro" id="IPR028364">
    <property type="entry name" value="Ribosomal_uL1/biogenesis"/>
</dbReference>
<comment type="caution">
    <text evidence="4">The sequence shown here is derived from an EMBL/GenBank/DDBJ whole genome shotgun (WGS) entry which is preliminary data.</text>
</comment>
<dbReference type="Gene3D" id="3.40.50.790">
    <property type="match status" value="1"/>
</dbReference>
<dbReference type="InterPro" id="IPR002143">
    <property type="entry name" value="Ribosomal_uL1"/>
</dbReference>
<evidence type="ECO:0000256" key="2">
    <source>
        <dbReference type="ARBA" id="ARBA00022980"/>
    </source>
</evidence>
<dbReference type="GO" id="GO:0006412">
    <property type="term" value="P:translation"/>
    <property type="evidence" value="ECO:0007669"/>
    <property type="project" value="InterPro"/>
</dbReference>
<dbReference type="GO" id="GO:0003735">
    <property type="term" value="F:structural constituent of ribosome"/>
    <property type="evidence" value="ECO:0007669"/>
    <property type="project" value="InterPro"/>
</dbReference>
<keyword evidence="3" id="KW-0687">Ribonucleoprotein</keyword>
<dbReference type="InterPro" id="IPR016095">
    <property type="entry name" value="Ribosomal_uL1_3-a/b-sand"/>
</dbReference>
<protein>
    <submittedName>
        <fullName evidence="4">Mitochondrial 54S ribosomal protein mrpl1</fullName>
    </submittedName>
</protein>
<dbReference type="OrthoDB" id="1747252at2759"/>
<evidence type="ECO:0000313" key="5">
    <source>
        <dbReference type="Proteomes" id="UP000301737"/>
    </source>
</evidence>
<sequence length="278" mass="30340">MMIGLIPPSRFQLFGATSRCLFHTATLLKVEESGSKLTKEQLKKREVRRAARRKVEAKKPAHTHPLYLPIPLALRYLRAVEVGYPASQQVITATTSVVADRGNPPLAGNVSLPSPLKDVLVAVFSNDDQQLSMAKKKFRCHLVGGSDTISKIKQGEILVDFDKAFATPDIAQELTSQVARILGPRQVLPMAKRGTVAPDLEPILKNSFGSIPFRQKGNSISLAVAKCDFSDRQVLENLLSVQTAFKEAVSNQKAKRPSILGRTTLTTTHGPGIVIDLV</sequence>
<evidence type="ECO:0000256" key="1">
    <source>
        <dbReference type="ARBA" id="ARBA00010531"/>
    </source>
</evidence>
<dbReference type="Proteomes" id="UP000301737">
    <property type="component" value="Unassembled WGS sequence"/>
</dbReference>
<dbReference type="EMBL" id="BIMX01000014">
    <property type="protein sequence ID" value="GCE99974.1"/>
    <property type="molecule type" value="Genomic_DNA"/>
</dbReference>
<keyword evidence="5" id="KW-1185">Reference proteome</keyword>
<organism evidence="4 5">
    <name type="scientific">Zygosaccharomyces mellis</name>
    <dbReference type="NCBI Taxonomy" id="42258"/>
    <lineage>
        <taxon>Eukaryota</taxon>
        <taxon>Fungi</taxon>
        <taxon>Dikarya</taxon>
        <taxon>Ascomycota</taxon>
        <taxon>Saccharomycotina</taxon>
        <taxon>Saccharomycetes</taxon>
        <taxon>Saccharomycetales</taxon>
        <taxon>Saccharomycetaceae</taxon>
        <taxon>Zygosaccharomyces</taxon>
    </lineage>
</organism>
<dbReference type="Pfam" id="PF00687">
    <property type="entry name" value="Ribosomal_L1"/>
    <property type="match status" value="1"/>
</dbReference>
<name>A0A4C2E6V8_9SACH</name>
<reference evidence="4 5" key="1">
    <citation type="submission" date="2019-01" db="EMBL/GenBank/DDBJ databases">
        <title>Draft Genome Sequencing of Zygosaccharomyces mellis Ca-7.</title>
        <authorList>
            <person name="Shiwa Y."/>
            <person name="Kanesaki Y."/>
            <person name="Ishige T."/>
            <person name="Mura K."/>
            <person name="Hori T."/>
            <person name="Tamura T."/>
        </authorList>
    </citation>
    <scope>NUCLEOTIDE SEQUENCE [LARGE SCALE GENOMIC DNA]</scope>
    <source>
        <strain evidence="4 5">Ca-7</strain>
    </source>
</reference>
<dbReference type="InterPro" id="IPR023674">
    <property type="entry name" value="Ribosomal_uL1-like"/>
</dbReference>
<dbReference type="GO" id="GO:0005762">
    <property type="term" value="C:mitochondrial large ribosomal subunit"/>
    <property type="evidence" value="ECO:0007669"/>
    <property type="project" value="TreeGrafter"/>
</dbReference>
<dbReference type="PANTHER" id="PTHR36427:SF3">
    <property type="entry name" value="LARGE RIBOSOMAL SUBUNIT PROTEIN UL1M"/>
    <property type="match status" value="1"/>
</dbReference>
<gene>
    <name evidence="4" type="primary">MRPL1</name>
    <name evidence="4" type="ORF">ZYGM_002756</name>
</gene>
<comment type="similarity">
    <text evidence="1">Belongs to the universal ribosomal protein uL1 family.</text>
</comment>